<evidence type="ECO:0000313" key="2">
    <source>
        <dbReference type="Proteomes" id="UP000515121"/>
    </source>
</evidence>
<dbReference type="PANTHER" id="PTHR33784">
    <property type="entry name" value="OS05G0482100 PROTEIN"/>
    <property type="match status" value="1"/>
</dbReference>
<dbReference type="InterPro" id="IPR001810">
    <property type="entry name" value="F-box_dom"/>
</dbReference>
<gene>
    <name evidence="3" type="primary">LOC111284302</name>
</gene>
<dbReference type="InterPro" id="IPR040338">
    <property type="entry name" value="At1g67623-like"/>
</dbReference>
<keyword evidence="2" id="KW-1185">Reference proteome</keyword>
<dbReference type="InterPro" id="IPR057136">
    <property type="entry name" value="At2g35280_TPR_dom"/>
</dbReference>
<organism evidence="2 3">
    <name type="scientific">Durio zibethinus</name>
    <name type="common">Durian</name>
    <dbReference type="NCBI Taxonomy" id="66656"/>
    <lineage>
        <taxon>Eukaryota</taxon>
        <taxon>Viridiplantae</taxon>
        <taxon>Streptophyta</taxon>
        <taxon>Embryophyta</taxon>
        <taxon>Tracheophyta</taxon>
        <taxon>Spermatophyta</taxon>
        <taxon>Magnoliopsida</taxon>
        <taxon>eudicotyledons</taxon>
        <taxon>Gunneridae</taxon>
        <taxon>Pentapetalae</taxon>
        <taxon>rosids</taxon>
        <taxon>malvids</taxon>
        <taxon>Malvales</taxon>
        <taxon>Malvaceae</taxon>
        <taxon>Helicteroideae</taxon>
        <taxon>Durio</taxon>
    </lineage>
</organism>
<dbReference type="Pfam" id="PF23310">
    <property type="entry name" value="TPR_27"/>
    <property type="match status" value="1"/>
</dbReference>
<dbReference type="PANTHER" id="PTHR33784:SF10">
    <property type="entry name" value="F-BOX PROTEIN"/>
    <property type="match status" value="1"/>
</dbReference>
<dbReference type="AlphaFoldDB" id="A0A6P5XKN3"/>
<evidence type="ECO:0000259" key="1">
    <source>
        <dbReference type="PROSITE" id="PS50181"/>
    </source>
</evidence>
<dbReference type="RefSeq" id="XP_022728748.1">
    <property type="nucleotide sequence ID" value="XM_022873013.1"/>
</dbReference>
<dbReference type="PROSITE" id="PS50181">
    <property type="entry name" value="FBOX"/>
    <property type="match status" value="1"/>
</dbReference>
<protein>
    <submittedName>
        <fullName evidence="3">F-box protein At1g67623</fullName>
    </submittedName>
</protein>
<name>A0A6P5XKN3_DURZI</name>
<dbReference type="OrthoDB" id="1865546at2759"/>
<sequence>MTNTTANTVIQSLPEEMLSEILRHAASNSLYDFVNLKLSCKAFFGASNYNYIFENISMEQYLTLGGCKSQRVFFNLCKDAGNPEALYWEGMRHCFSLWQTDSGLRYLKKAVEKGHVEAIYSYGIILICLGGELRKQGLQVLSSLNLTASIKRSFKIASCRSKTQKLLSLMWVFFSLPGPREYSFNEAKVVGLNCEHDIPPREHDPWLIRTNIEIVENLPCCDSCFWDREATLFCTMLEEIKYPEGA</sequence>
<proteinExistence type="predicted"/>
<dbReference type="GeneID" id="111284302"/>
<reference evidence="3" key="1">
    <citation type="submission" date="2025-08" db="UniProtKB">
        <authorList>
            <consortium name="RefSeq"/>
        </authorList>
    </citation>
    <scope>IDENTIFICATION</scope>
    <source>
        <tissue evidence="3">Fruit stalk</tissue>
    </source>
</reference>
<accession>A0A6P5XKN3</accession>
<dbReference type="Proteomes" id="UP000515121">
    <property type="component" value="Unplaced"/>
</dbReference>
<dbReference type="KEGG" id="dzi:111284302"/>
<feature type="domain" description="F-box" evidence="1">
    <location>
        <begin position="7"/>
        <end position="56"/>
    </location>
</feature>
<dbReference type="SUPFAM" id="SSF81901">
    <property type="entry name" value="HCP-like"/>
    <property type="match status" value="1"/>
</dbReference>
<evidence type="ECO:0000313" key="3">
    <source>
        <dbReference type="RefSeq" id="XP_022728748.1"/>
    </source>
</evidence>